<dbReference type="InterPro" id="IPR000157">
    <property type="entry name" value="TIR_dom"/>
</dbReference>
<dbReference type="Gene3D" id="3.40.50.10140">
    <property type="entry name" value="Toll/interleukin-1 receptor homology (TIR) domain"/>
    <property type="match status" value="1"/>
</dbReference>
<dbReference type="EMBL" id="GG704965">
    <property type="protein sequence ID" value="EEY96433.1"/>
    <property type="molecule type" value="Genomic_DNA"/>
</dbReference>
<evidence type="ECO:0000313" key="2">
    <source>
        <dbReference type="EMBL" id="EEY96433.1"/>
    </source>
</evidence>
<feature type="domain" description="TIR" evidence="1">
    <location>
        <begin position="44"/>
        <end position="154"/>
    </location>
</feature>
<dbReference type="eggNOG" id="ENOG5032UB7">
    <property type="taxonomic scope" value="Bacteria"/>
</dbReference>
<dbReference type="Pfam" id="PF13676">
    <property type="entry name" value="TIR_2"/>
    <property type="match status" value="1"/>
</dbReference>
<dbReference type="AlphaFoldDB" id="D0SBA1"/>
<dbReference type="HOGENOM" id="CLU_115440_0_0_6"/>
<proteinExistence type="predicted"/>
<reference evidence="3" key="1">
    <citation type="journal article" date="2012" name="PLoS ONE">
        <title>The success of Acinetobacter species; genetic, metabolic and virulence attributes.</title>
        <authorList>
            <person name="Peleg A.Y."/>
            <person name="de Breij A."/>
            <person name="Adams M.D."/>
            <person name="Cerqueira G.M."/>
            <person name="Mocali S."/>
            <person name="Galardini M."/>
            <person name="Nibbering P.H."/>
            <person name="Earl A.M."/>
            <person name="Ward D.V."/>
            <person name="Paterson D.L."/>
            <person name="Seifert H."/>
            <person name="Dijkshoorn L."/>
        </authorList>
    </citation>
    <scope>NUCLEOTIDE SEQUENCE [LARGE SCALE GENOMIC DNA]</scope>
    <source>
        <strain evidence="3">SH046</strain>
    </source>
</reference>
<protein>
    <recommendedName>
        <fullName evidence="1">TIR domain-containing protein</fullName>
    </recommendedName>
</protein>
<dbReference type="RefSeq" id="WP_005400339.1">
    <property type="nucleotide sequence ID" value="NZ_GG704965.1"/>
</dbReference>
<sequence length="181" mass="21258">MKFFTRSDARSAANRAQAKSKHIMLDSVLNEAIKNQERQNSFDIFLSHAVKDADLILGVKTLLEESGFTVYVDWIIDPLLERDKVNATTANILRKRMRQCKSLIYIHTFSSKESKWMPWELGYFDGFRPEKVSVLPLTFEENEEFKGQEYLELYPTITKSEYFNELKYAWVKGKRLPDFIN</sequence>
<evidence type="ECO:0000313" key="3">
    <source>
        <dbReference type="Proteomes" id="UP000012047"/>
    </source>
</evidence>
<dbReference type="GO" id="GO:0007165">
    <property type="term" value="P:signal transduction"/>
    <property type="evidence" value="ECO:0007669"/>
    <property type="project" value="InterPro"/>
</dbReference>
<gene>
    <name evidence="2" type="ORF">HMPREF0016_01124</name>
</gene>
<organism evidence="2 3">
    <name type="scientific">Acinetobacter johnsonii SH046</name>
    <dbReference type="NCBI Taxonomy" id="575586"/>
    <lineage>
        <taxon>Bacteria</taxon>
        <taxon>Pseudomonadati</taxon>
        <taxon>Pseudomonadota</taxon>
        <taxon>Gammaproteobacteria</taxon>
        <taxon>Moraxellales</taxon>
        <taxon>Moraxellaceae</taxon>
        <taxon>Acinetobacter</taxon>
    </lineage>
</organism>
<evidence type="ECO:0000259" key="1">
    <source>
        <dbReference type="Pfam" id="PF13676"/>
    </source>
</evidence>
<accession>D0SBA1</accession>
<dbReference type="SUPFAM" id="SSF52200">
    <property type="entry name" value="Toll/Interleukin receptor TIR domain"/>
    <property type="match status" value="1"/>
</dbReference>
<dbReference type="Proteomes" id="UP000012047">
    <property type="component" value="Unassembled WGS sequence"/>
</dbReference>
<name>D0SBA1_ACIJO</name>
<dbReference type="InterPro" id="IPR035897">
    <property type="entry name" value="Toll_tir_struct_dom_sf"/>
</dbReference>